<reference evidence="3" key="1">
    <citation type="submission" date="2021-12" db="EMBL/GenBank/DDBJ databases">
        <title>Enterovibrio ZSDZ35 sp. nov. and Enterovibrio ZSDZ42 sp. nov., isolated from coastal seawater in Qingdao.</title>
        <authorList>
            <person name="Zhang P."/>
        </authorList>
    </citation>
    <scope>NUCLEOTIDE SEQUENCE</scope>
    <source>
        <strain evidence="3">ZSDZ42</strain>
    </source>
</reference>
<dbReference type="NCBIfam" id="NF033682">
    <property type="entry name" value="retention_LapA"/>
    <property type="match status" value="1"/>
</dbReference>
<dbReference type="PROSITE" id="PS00330">
    <property type="entry name" value="HEMOLYSIN_CALCIUM"/>
    <property type="match status" value="3"/>
</dbReference>
<evidence type="ECO:0000313" key="4">
    <source>
        <dbReference type="Proteomes" id="UP001149400"/>
    </source>
</evidence>
<dbReference type="InterPro" id="IPR019960">
    <property type="entry name" value="T1SS_VCA0849"/>
</dbReference>
<gene>
    <name evidence="3" type="ORF">LRP50_21645</name>
</gene>
<dbReference type="NCBIfam" id="TIGR03661">
    <property type="entry name" value="T1SS_VCA0849"/>
    <property type="match status" value="2"/>
</dbReference>
<comment type="caution">
    <text evidence="3">The sequence shown here is derived from an EMBL/GenBank/DDBJ whole genome shotgun (WGS) entry which is preliminary data.</text>
</comment>
<evidence type="ECO:0000313" key="3">
    <source>
        <dbReference type="EMBL" id="MDD1795729.1"/>
    </source>
</evidence>
<protein>
    <submittedName>
        <fullName evidence="3">Retention module-containing protein</fullName>
    </submittedName>
</protein>
<feature type="region of interest" description="Disordered" evidence="2">
    <location>
        <begin position="730"/>
        <end position="764"/>
    </location>
</feature>
<organism evidence="3 4">
    <name type="scientific">Enterovibrio gelatinilyticus</name>
    <dbReference type="NCBI Taxonomy" id="2899819"/>
    <lineage>
        <taxon>Bacteria</taxon>
        <taxon>Pseudomonadati</taxon>
        <taxon>Pseudomonadota</taxon>
        <taxon>Gammaproteobacteria</taxon>
        <taxon>Vibrionales</taxon>
        <taxon>Vibrionaceae</taxon>
        <taxon>Enterovibrio</taxon>
    </lineage>
</organism>
<dbReference type="InterPro" id="IPR011049">
    <property type="entry name" value="Serralysin-like_metalloprot_C"/>
</dbReference>
<dbReference type="InterPro" id="IPR001343">
    <property type="entry name" value="Hemolysn_Ca-bd"/>
</dbReference>
<dbReference type="SUPFAM" id="SSF51120">
    <property type="entry name" value="beta-Roll"/>
    <property type="match status" value="2"/>
</dbReference>
<evidence type="ECO:0000256" key="1">
    <source>
        <dbReference type="ARBA" id="ARBA00022837"/>
    </source>
</evidence>
<dbReference type="Proteomes" id="UP001149400">
    <property type="component" value="Unassembled WGS sequence"/>
</dbReference>
<keyword evidence="1" id="KW-0106">Calcium</keyword>
<dbReference type="InterPro" id="IPR047777">
    <property type="entry name" value="LapA-like_RM"/>
</dbReference>
<dbReference type="Gene3D" id="2.150.10.10">
    <property type="entry name" value="Serralysin-like metalloprotease, C-terminal"/>
    <property type="match status" value="2"/>
</dbReference>
<dbReference type="Pfam" id="PF00353">
    <property type="entry name" value="HemolysinCabind"/>
    <property type="match status" value="2"/>
</dbReference>
<evidence type="ECO:0000256" key="2">
    <source>
        <dbReference type="SAM" id="MobiDB-lite"/>
    </source>
</evidence>
<proteinExistence type="predicted"/>
<dbReference type="PRINTS" id="PR00313">
    <property type="entry name" value="CABNDNGRPT"/>
</dbReference>
<dbReference type="InterPro" id="IPR018511">
    <property type="entry name" value="Hemolysin-typ_Ca-bd_CS"/>
</dbReference>
<dbReference type="RefSeq" id="WP_274166511.1">
    <property type="nucleotide sequence ID" value="NZ_JAJUBC010000033.1"/>
</dbReference>
<keyword evidence="4" id="KW-1185">Reference proteome</keyword>
<sequence length="3062" mass="320001">MIGHEFDTALNIDSVKGQAFLVSNASGIVPAQPGMLIAPNQVLLTNDSSSVVASFNGQKYYVDSRCASCLIPLSDSDAQLATSPIGVRFNPDELTIGDNLNLDIADLQQLILDGVDPTDLFEEPAAGESVGSSNAGFVVVDYLYASSLTEAGFDTTGPLASDTDEVNFLGGDNDQNSGSNTDGTTPVVPPVVDVDALGGQRLSLEVTEGDLDPDTYGVSQTESLSIAGGSERLLPGSLQIAPSDLAAFEAELATLTSNGEAVSFTRQTSVDSNGVGTFTLVGTVNGDVVVTLTITATQDGNGLSVTATLTQSGPLDHLESTGSYVAVNGDSISINMPLQVADTGGDLMQSPAVVTLVSNDGQDTVLKEGSLDVVEPQTDPSETKVGNTSDGIDLGSDEIGSISFDVMAAESAFAGITSHGMPTTVDTSVEGVITVYSDNNGVPEKVLEITFSPSGASDDPTFTVTQYQPIDQHQASDGDSDDEKSSFTLPYTATDADGDVSNISSVTFNIIDGTPALGGERLDAFGAPTDVIELEENQTQNQYDASAPENTQTGTINVGAASDRLVPDTFSIDDGNNNATLISELKLLSNNQNEFVDSVTITPSTDGAGNAVLTILASINGEPAIRIVLTSEQAADGLGMDVDAAFTQFQALIHPTETADQIDGSFVSADGEKINIKLPIQVEDTDGDKLVDPTDTNVEAPLLVTFTVNDDDSTTFGLVTTDPIYVEESSIDDGTGISQGSKSSGTLNIDATNDSGDPNTLDADSDLGDDVSNFFFKSDYVVYDNGQPVLASGYDVFLEQRPETAAYPKHYYGVADDGSGNNRDVMHVVLNADGTFTFELLSALDHEPGDGQNSLTFSINAFTVDADGDESNNIRVPITVQDDVPTTQGSITLAVDDSSTEDTTVTVDVFDITDPSHPADNESLQGADGAHITRIHNGVEWVDVSTTRPSTITLYSAVSPNGEIGTMRIDPRNEPVGEITFTFAANVVNPSAVLNQAIQYEVTDNDGDKAEGEISLTLNDQTPIITIAPAKGGVIEGKEDQGQIDTNTENAGIDASEGIAINVRVNIGDNDVGEAYEDNGILVLDGEVTLMTKDPSGDIGGKFYFNGTEILPDGDGNIVFSGNMFQASGTTAPILFDLSGVTFIPDADYSSYDDTDLIQFDVELEVTGHDPVMTSSPVEIKVSAIADTPTITLIGDAADGVFEMKEDFDPYAINVSDPLNFTLGDLLSSDLQDTDGSETLQLEFTLSPDMGELRGGGINLVNGVWVLEDPSRLDKVRFIPDEGFSGDVTLGIKAISTESDPVDLVAEKTAETTSSIILRVEPVSDEARVVVRPVVGNEDAGNPNSDIAEGNAISLANAISITSLGNDTDGSEVFYVRIFDLPDGATLQLNDGGVITPVTETDRVAIDDLAKLELIPPLHSNENFTLKVEGIVVDSATNSPDDERILPVQSFNVNIAGVADTPVFEVENEGTDPGQWQYDADTGVVTTTVPEDGIEGDGLVAIDFTVSSGESALSPTDTSESMTLVVSNIPDGVAFVVKNADGSLTDVELAFAGWATDGAGMSIPTYSVDLPTFATSNVFIKLPPNSTEDVRINAKLVATENDGDEKAIETVIEVVVGPPVIDATDYGTSTSFGREDQWITIDWKPVLSLSPGSGNDGDDVIEKAVGVTISGFSSTDSVQLVRGPDVIPLTLDGDKVTLTEAQIAQGYLFQVKRGPHSDLDLTLETTVTVRQDDLEGQTSTEKEITGSIEVDIAASVETEEGRIQLVQDGVSVSEITTDSDGRIDLDEGVIFAHPDDSSDESLIRIVITGLEAGFYVDNAVTDGNGGWIINDPNDFSIIAPPNSSGSTTFTISAMAVDAGDAGENDTSLLAPVSSEEITLNYVNNNTIEHEAQQVVVPTTPVVIEGKEDNAISLDALGDAVTYPSNSSGDVAFDVITVVINPSDLPPLTVVSGARIHVDNRSYVFEVPARQGDGNPYPNGLDLSGLSITPPDDFAGVLMVPVTFVSVDTRSGDTETSVVSVQLNVTPLVDLPPPDGEAQPSDNSTAFSFQLTAKETQGLNGDRQPLDTGETEQIVEDEALEDGIAILALTANFADKDQTNGEETISGATLTVPAGVGVFILPDGTESTTLVVDASQIDNIKFKPAPDFSGEVEISATVTITDTASTGTDSRTVDTTINFDVIAVNDEVTFTQNGIALEDDDVVAITADEDPTEGISLADLGFSFNDIDNSESLASIVVENVPLGFTLSSPAVNGSQGQWIIPASAIIDNASLSQIKVEPAANFSGTVEFTVTVYTQEESLDTPTGFSQTVSLTVDPVADGANASVKATASGVEDNDIHLELEIKAKDDRDSVNESGQPTGVNVTENEAETLLITISGVPDGGKIVLPDGVTGSVTPEISNGGDVVVTVDSSRLDDLTFTPPQDANGTFVLDLAIQTVDNGDVSVDVVNKQITVEVSAVNDKPVNVIADSYDAEEDTILTITDLQVQDVDAREGASIVYVELKVEDGNTLDLVGDSTGITVSGDGSNVLTLEGDIDAINTLLAGGVNYQFSENASGEDSLTMTTRDRGNFGSGGQKFDRDVVTIVVAPKSDLPELTYASQLASIRASTGVLVPMLGLMATLVDPIENEFSLTFSGLGTEGELVDSAGDPVGTNDGSGNWTLSQTELASLNLADLNLRFTAQPVGDVTVTALSDVGDGDPQDASLTINVNVVDTATTPVLNDADNTNDDLVVDGNQATQVHGGAGEDILAGGLGEDILIGGEGDDQMWGGNLNGTGDGEADTFAWKSGDFGTPGNLASDVIKDFEAGVDVIDISEAFIANGLFTFTDLANRLDIQTVGSDTQIQIFNENSEPLQSILIEGNTLNELLGTDATGLTQDEILESMLMTGQLVVFDPSNTQFGTEDDDVLTADDDGERMYAGDGDDTLTGGLGNDILVGGAGDDTLTGGAGDDIYAWSALDVEAGELATDTLTDFDVGDTVTGDKLDISAILPEAIGSGSTIGELLDYIRPEVTSDGLTLHVSQTAGGMEVQDIALDNTVLADLGLDMSATGTDILNQLIQHQALKLD</sequence>
<accession>A0ABT5R626</accession>
<dbReference type="EMBL" id="JAJUBC010000033">
    <property type="protein sequence ID" value="MDD1795729.1"/>
    <property type="molecule type" value="Genomic_DNA"/>
</dbReference>
<name>A0ABT5R626_9GAMM</name>
<feature type="compositionally biased region" description="Polar residues" evidence="2">
    <location>
        <begin position="736"/>
        <end position="758"/>
    </location>
</feature>